<keyword evidence="8" id="KW-1185">Reference proteome</keyword>
<dbReference type="Pfam" id="PF03466">
    <property type="entry name" value="LysR_substrate"/>
    <property type="match status" value="1"/>
</dbReference>
<organism evidence="7 8">
    <name type="scientific">Bradyrhizobium erythrophlei</name>
    <dbReference type="NCBI Taxonomy" id="1437360"/>
    <lineage>
        <taxon>Bacteria</taxon>
        <taxon>Pseudomonadati</taxon>
        <taxon>Pseudomonadota</taxon>
        <taxon>Alphaproteobacteria</taxon>
        <taxon>Hyphomicrobiales</taxon>
        <taxon>Nitrobacteraceae</taxon>
        <taxon>Bradyrhizobium</taxon>
    </lineage>
</organism>
<dbReference type="InterPro" id="IPR005119">
    <property type="entry name" value="LysR_subst-bd"/>
</dbReference>
<dbReference type="PROSITE" id="PS50931">
    <property type="entry name" value="HTH_LYSR"/>
    <property type="match status" value="1"/>
</dbReference>
<comment type="function">
    <text evidence="1">NodD regulates the expression of the nodABCFE genes which encode other nodulation proteins. NodD is also a negative regulator of its own expression. Binds flavonoids as inducers.</text>
</comment>
<evidence type="ECO:0000256" key="5">
    <source>
        <dbReference type="ARBA" id="ARBA00023163"/>
    </source>
</evidence>
<comment type="similarity">
    <text evidence="2">Belongs to the LysR transcriptional regulatory family.</text>
</comment>
<keyword evidence="3" id="KW-0805">Transcription regulation</keyword>
<name>A0A1M7TY89_9BRAD</name>
<dbReference type="InterPro" id="IPR036388">
    <property type="entry name" value="WH-like_DNA-bd_sf"/>
</dbReference>
<reference evidence="8" key="1">
    <citation type="submission" date="2016-11" db="EMBL/GenBank/DDBJ databases">
        <authorList>
            <person name="Varghese N."/>
            <person name="Submissions S."/>
        </authorList>
    </citation>
    <scope>NUCLEOTIDE SEQUENCE [LARGE SCALE GENOMIC DNA]</scope>
    <source>
        <strain evidence="8">GAS401</strain>
    </source>
</reference>
<evidence type="ECO:0000313" key="8">
    <source>
        <dbReference type="Proteomes" id="UP000184096"/>
    </source>
</evidence>
<dbReference type="SUPFAM" id="SSF53850">
    <property type="entry name" value="Periplasmic binding protein-like II"/>
    <property type="match status" value="1"/>
</dbReference>
<dbReference type="AlphaFoldDB" id="A0A1M7TY89"/>
<dbReference type="InterPro" id="IPR000847">
    <property type="entry name" value="LysR_HTH_N"/>
</dbReference>
<accession>A0A1M7TY89</accession>
<evidence type="ECO:0000256" key="4">
    <source>
        <dbReference type="ARBA" id="ARBA00023125"/>
    </source>
</evidence>
<dbReference type="PRINTS" id="PR00039">
    <property type="entry name" value="HTHLYSR"/>
</dbReference>
<dbReference type="Proteomes" id="UP000184096">
    <property type="component" value="Chromosome I"/>
</dbReference>
<dbReference type="PANTHER" id="PTHR30427:SF1">
    <property type="entry name" value="TRANSCRIPTIONAL ACTIVATOR PROTEIN LYSR"/>
    <property type="match status" value="1"/>
</dbReference>
<dbReference type="Gene3D" id="3.40.190.290">
    <property type="match status" value="1"/>
</dbReference>
<feature type="domain" description="HTH lysR-type" evidence="6">
    <location>
        <begin position="21"/>
        <end position="78"/>
    </location>
</feature>
<dbReference type="Gene3D" id="1.10.10.10">
    <property type="entry name" value="Winged helix-like DNA-binding domain superfamily/Winged helix DNA-binding domain"/>
    <property type="match status" value="1"/>
</dbReference>
<dbReference type="GO" id="GO:0043565">
    <property type="term" value="F:sequence-specific DNA binding"/>
    <property type="evidence" value="ECO:0007669"/>
    <property type="project" value="TreeGrafter"/>
</dbReference>
<evidence type="ECO:0000256" key="2">
    <source>
        <dbReference type="ARBA" id="ARBA00009437"/>
    </source>
</evidence>
<keyword evidence="4" id="KW-0238">DNA-binding</keyword>
<evidence type="ECO:0000313" key="7">
    <source>
        <dbReference type="EMBL" id="SHN75716.1"/>
    </source>
</evidence>
<evidence type="ECO:0000259" key="6">
    <source>
        <dbReference type="PROSITE" id="PS50931"/>
    </source>
</evidence>
<dbReference type="EMBL" id="LT670849">
    <property type="protein sequence ID" value="SHN75716.1"/>
    <property type="molecule type" value="Genomic_DNA"/>
</dbReference>
<dbReference type="SUPFAM" id="SSF46785">
    <property type="entry name" value="Winged helix' DNA-binding domain"/>
    <property type="match status" value="1"/>
</dbReference>
<protein>
    <submittedName>
        <fullName evidence="7">Transcriptional regulator, LysR family</fullName>
    </submittedName>
</protein>
<dbReference type="GO" id="GO:0010628">
    <property type="term" value="P:positive regulation of gene expression"/>
    <property type="evidence" value="ECO:0007669"/>
    <property type="project" value="TreeGrafter"/>
</dbReference>
<keyword evidence="5" id="KW-0804">Transcription</keyword>
<evidence type="ECO:0000256" key="3">
    <source>
        <dbReference type="ARBA" id="ARBA00023015"/>
    </source>
</evidence>
<gene>
    <name evidence="7" type="ORF">SAMN05444170_3028</name>
</gene>
<dbReference type="InterPro" id="IPR036390">
    <property type="entry name" value="WH_DNA-bd_sf"/>
</dbReference>
<dbReference type="GO" id="GO:0003700">
    <property type="term" value="F:DNA-binding transcription factor activity"/>
    <property type="evidence" value="ECO:0007669"/>
    <property type="project" value="InterPro"/>
</dbReference>
<evidence type="ECO:0000256" key="1">
    <source>
        <dbReference type="ARBA" id="ARBA00003502"/>
    </source>
</evidence>
<dbReference type="Pfam" id="PF00126">
    <property type="entry name" value="HTH_1"/>
    <property type="match status" value="1"/>
</dbReference>
<proteinExistence type="inferred from homology"/>
<dbReference type="PANTHER" id="PTHR30427">
    <property type="entry name" value="TRANSCRIPTIONAL ACTIVATOR PROTEIN LYSR"/>
    <property type="match status" value="1"/>
</dbReference>
<sequence>MVHKLCLCVLKRPRGNARRPMNLRHMEVFHAIMRTGSVTGAARALNVTQPAVSAILKHCESQLRMKLFARVSGRLQPTAEAKAIFPEVDAIFGRVDAVNALTQDLVGGRLGTLSIAAAFPIANGYLAKAVATFVAERPNVRVALQSLTSPQVLDRVVHREVELGIAYEPVVSSEVETRVLMRTGIACVMPAGHPLARRKEVAVKDLEPYSIITYLPQALSRIYVDRALSAAGIVPNIVAQVSLSLTGIMLARHGAGVALVEPLLVTSMGLPGIVIRPLKPRIDIKTLLIRHKTAPQSKIMNEFIGHLGKVIAAEPSQ</sequence>